<dbReference type="Gene3D" id="1.10.1610.10">
    <property type="match status" value="1"/>
</dbReference>
<dbReference type="InterPro" id="IPR017846">
    <property type="entry name" value="Nict_dMeBzImd_PRibTrfase_bact"/>
</dbReference>
<comment type="function">
    <text evidence="10">Catalyzes the synthesis of alpha-ribazole-5'-phosphate from nicotinate mononucleotide (NAMN) and 5,6-dimethylbenzimidazole (DMB).</text>
</comment>
<dbReference type="InterPro" id="IPR003200">
    <property type="entry name" value="Nict_dMeBzImd_PRibTrfase"/>
</dbReference>
<evidence type="ECO:0000256" key="2">
    <source>
        <dbReference type="ARBA" id="ARBA00007110"/>
    </source>
</evidence>
<keyword evidence="5 10" id="KW-0169">Cobalamin biosynthesis</keyword>
<dbReference type="NCBIfam" id="TIGR03160">
    <property type="entry name" value="cobT_DBIPRT"/>
    <property type="match status" value="1"/>
</dbReference>
<evidence type="ECO:0000256" key="10">
    <source>
        <dbReference type="HAMAP-Rule" id="MF_00230"/>
    </source>
</evidence>
<evidence type="ECO:0000256" key="1">
    <source>
        <dbReference type="ARBA" id="ARBA00005049"/>
    </source>
</evidence>
<dbReference type="CDD" id="cd02439">
    <property type="entry name" value="DMB-PRT_CobT"/>
    <property type="match status" value="1"/>
</dbReference>
<proteinExistence type="inferred from homology"/>
<dbReference type="OrthoDB" id="9781491at2"/>
<evidence type="ECO:0000256" key="4">
    <source>
        <dbReference type="ARBA" id="ARBA00015486"/>
    </source>
</evidence>
<evidence type="ECO:0000256" key="6">
    <source>
        <dbReference type="ARBA" id="ARBA00022676"/>
    </source>
</evidence>
<evidence type="ECO:0000256" key="3">
    <source>
        <dbReference type="ARBA" id="ARBA00011991"/>
    </source>
</evidence>
<dbReference type="UniPathway" id="UPA00061">
    <property type="reaction ID" value="UER00516"/>
</dbReference>
<evidence type="ECO:0000313" key="12">
    <source>
        <dbReference type="Proteomes" id="UP000000379"/>
    </source>
</evidence>
<dbReference type="Gene3D" id="3.40.50.10210">
    <property type="match status" value="1"/>
</dbReference>
<dbReference type="InterPro" id="IPR023195">
    <property type="entry name" value="Nict_dMeBzImd_PRibTrfase_N"/>
</dbReference>
<dbReference type="Pfam" id="PF02277">
    <property type="entry name" value="DBI_PRT"/>
    <property type="match status" value="1"/>
</dbReference>
<dbReference type="SUPFAM" id="SSF52733">
    <property type="entry name" value="Nicotinate mononucleotide:5,6-dimethylbenzimidazole phosphoribosyltransferase (CobT)"/>
    <property type="match status" value="1"/>
</dbReference>
<keyword evidence="7 10" id="KW-0808">Transferase</keyword>
<dbReference type="InterPro" id="IPR036087">
    <property type="entry name" value="Nict_dMeBzImd_PRibTrfase_sf"/>
</dbReference>
<reference evidence="12" key="1">
    <citation type="submission" date="2010-05" db="EMBL/GenBank/DDBJ databases">
        <title>The complete genome of Truepera radiovictris DSM 17093.</title>
        <authorList>
            <consortium name="US DOE Joint Genome Institute (JGI-PGF)"/>
            <person name="Lucas S."/>
            <person name="Copeland A."/>
            <person name="Lapidus A."/>
            <person name="Glavina del Rio T."/>
            <person name="Dalin E."/>
            <person name="Tice H."/>
            <person name="Bruce D."/>
            <person name="Goodwin L."/>
            <person name="Pitluck S."/>
            <person name="Kyrpides N."/>
            <person name="Mavromatis K."/>
            <person name="Ovchinnikova G."/>
            <person name="Munk A.C."/>
            <person name="Detter J.C."/>
            <person name="Han C."/>
            <person name="Tapia R."/>
            <person name="Land M."/>
            <person name="Hauser L."/>
            <person name="Markowitz V."/>
            <person name="Cheng J.-F."/>
            <person name="Hugenholtz P."/>
            <person name="Woyke T."/>
            <person name="Wu D."/>
            <person name="Tindall B."/>
            <person name="Pomrenke H.G."/>
            <person name="Brambilla E."/>
            <person name="Klenk H.-P."/>
            <person name="Eisen J.A."/>
        </authorList>
    </citation>
    <scope>NUCLEOTIDE SEQUENCE [LARGE SCALE GENOMIC DNA]</scope>
    <source>
        <strain evidence="12">DSM 17093 / CIP 108686 / LMG 22925 / RQ-24</strain>
    </source>
</reference>
<protein>
    <recommendedName>
        <fullName evidence="4 10">Nicotinate-nucleotide--dimethylbenzimidazole phosphoribosyltransferase</fullName>
        <shortName evidence="10">NN:DBI PRT</shortName>
        <ecNumber evidence="3 10">2.4.2.21</ecNumber>
    </recommendedName>
    <alternativeName>
        <fullName evidence="8 10">N(1)-alpha-phosphoribosyltransferase</fullName>
    </alternativeName>
</protein>
<reference evidence="11 12" key="2">
    <citation type="journal article" date="2011" name="Stand. Genomic Sci.">
        <title>Complete genome sequence of Truepera radiovictrix type strain (RQ-24).</title>
        <authorList>
            <person name="Ivanova N."/>
            <person name="Rohde C."/>
            <person name="Munk C."/>
            <person name="Nolan M."/>
            <person name="Lucas S."/>
            <person name="Del Rio T.G."/>
            <person name="Tice H."/>
            <person name="Deshpande S."/>
            <person name="Cheng J.F."/>
            <person name="Tapia R."/>
            <person name="Han C."/>
            <person name="Goodwin L."/>
            <person name="Pitluck S."/>
            <person name="Liolios K."/>
            <person name="Mavromatis K."/>
            <person name="Mikhailova N."/>
            <person name="Pati A."/>
            <person name="Chen A."/>
            <person name="Palaniappan K."/>
            <person name="Land M."/>
            <person name="Hauser L."/>
            <person name="Chang Y.J."/>
            <person name="Jeffries C.D."/>
            <person name="Brambilla E."/>
            <person name="Rohde M."/>
            <person name="Goker M."/>
            <person name="Tindall B.J."/>
            <person name="Woyke T."/>
            <person name="Bristow J."/>
            <person name="Eisen J.A."/>
            <person name="Markowitz V."/>
            <person name="Hugenholtz P."/>
            <person name="Kyrpides N.C."/>
            <person name="Klenk H.P."/>
            <person name="Lapidus A."/>
        </authorList>
    </citation>
    <scope>NUCLEOTIDE SEQUENCE [LARGE SCALE GENOMIC DNA]</scope>
    <source>
        <strain evidence="12">DSM 17093 / CIP 108686 / LMG 22925 / RQ-24</strain>
    </source>
</reference>
<accession>D7CRM4</accession>
<dbReference type="AlphaFoldDB" id="D7CRM4"/>
<evidence type="ECO:0000256" key="8">
    <source>
        <dbReference type="ARBA" id="ARBA00030686"/>
    </source>
</evidence>
<evidence type="ECO:0000256" key="9">
    <source>
        <dbReference type="ARBA" id="ARBA00047340"/>
    </source>
</evidence>
<dbReference type="STRING" id="649638.Trad_0375"/>
<sequence>MTAEATFRGALARVHRVDEKLYQRALARHAALTKPPGSLGALEPLGARLAAVLGTLKPRPEGRAVAVFAADHGVAAAGVSAYPQSVTAGMVRNFLAGGAAVNALAAAAGAKLLIVDVGVAADVDDHPALWSRKVARGTRNMLHGPAMTRAELFAACAAGVEAAEHLAARGAVLLAGGEMGIGNTTAAAALTAHLTGAPARAVTGRGSGLDDAGLARKVAVVEQVLERHGEQATEPLEALRRFGGLEIAALTGFYVGAAALRAPVVLDGFIATAAALVAAALAPAVRDYLFAAHRSQEPGHAVQLQHLGLTPLFDLGLRLGEGSGAVLAFGLLEGAAAVLRDMATFEEAGL</sequence>
<dbReference type="HOGENOM" id="CLU_002982_0_0_0"/>
<name>D7CRM4_TRURR</name>
<dbReference type="EC" id="2.4.2.21" evidence="3 10"/>
<keyword evidence="12" id="KW-1185">Reference proteome</keyword>
<dbReference type="GO" id="GO:0008939">
    <property type="term" value="F:nicotinate-nucleotide-dimethylbenzimidazole phosphoribosyltransferase activity"/>
    <property type="evidence" value="ECO:0007669"/>
    <property type="project" value="UniProtKB-UniRule"/>
</dbReference>
<comment type="pathway">
    <text evidence="1 10">Nucleoside biosynthesis; alpha-ribazole biosynthesis; alpha-ribazole from 5,6-dimethylbenzimidazole: step 1/2.</text>
</comment>
<feature type="active site" description="Proton acceptor" evidence="10">
    <location>
        <position position="321"/>
    </location>
</feature>
<evidence type="ECO:0000256" key="7">
    <source>
        <dbReference type="ARBA" id="ARBA00022679"/>
    </source>
</evidence>
<evidence type="ECO:0000256" key="5">
    <source>
        <dbReference type="ARBA" id="ARBA00022573"/>
    </source>
</evidence>
<dbReference type="HAMAP" id="MF_00230">
    <property type="entry name" value="CobT"/>
    <property type="match status" value="1"/>
</dbReference>
<dbReference type="KEGG" id="tra:Trad_0375"/>
<comment type="similarity">
    <text evidence="2 10">Belongs to the CobT family.</text>
</comment>
<dbReference type="GO" id="GO:0009236">
    <property type="term" value="P:cobalamin biosynthetic process"/>
    <property type="evidence" value="ECO:0007669"/>
    <property type="project" value="UniProtKB-UniRule"/>
</dbReference>
<dbReference type="RefSeq" id="WP_013176894.1">
    <property type="nucleotide sequence ID" value="NC_014221.1"/>
</dbReference>
<dbReference type="Proteomes" id="UP000000379">
    <property type="component" value="Chromosome"/>
</dbReference>
<dbReference type="FunFam" id="3.40.50.10210:FF:000001">
    <property type="entry name" value="Nicotinate-nucleotide--dimethylbenzimidazole phosphoribosyltransferase"/>
    <property type="match status" value="1"/>
</dbReference>
<dbReference type="PANTHER" id="PTHR43463:SF1">
    <property type="entry name" value="NICOTINATE-NUCLEOTIDE--DIMETHYLBENZIMIDAZOLE PHOSPHORIBOSYLTRANSFERASE"/>
    <property type="match status" value="1"/>
</dbReference>
<organism evidence="11 12">
    <name type="scientific">Truepera radiovictrix (strain DSM 17093 / CIP 108686 / LMG 22925 / RQ-24)</name>
    <dbReference type="NCBI Taxonomy" id="649638"/>
    <lineage>
        <taxon>Bacteria</taxon>
        <taxon>Thermotogati</taxon>
        <taxon>Deinococcota</taxon>
        <taxon>Deinococci</taxon>
        <taxon>Trueperales</taxon>
        <taxon>Trueperaceae</taxon>
        <taxon>Truepera</taxon>
    </lineage>
</organism>
<comment type="catalytic activity">
    <reaction evidence="9 10">
        <text>5,6-dimethylbenzimidazole + nicotinate beta-D-ribonucleotide = alpha-ribazole 5'-phosphate + nicotinate + H(+)</text>
        <dbReference type="Rhea" id="RHEA:11196"/>
        <dbReference type="ChEBI" id="CHEBI:15378"/>
        <dbReference type="ChEBI" id="CHEBI:15890"/>
        <dbReference type="ChEBI" id="CHEBI:32544"/>
        <dbReference type="ChEBI" id="CHEBI:57502"/>
        <dbReference type="ChEBI" id="CHEBI:57918"/>
        <dbReference type="EC" id="2.4.2.21"/>
    </reaction>
</comment>
<gene>
    <name evidence="10" type="primary">cobT</name>
    <name evidence="11" type="ordered locus">Trad_0375</name>
</gene>
<dbReference type="PANTHER" id="PTHR43463">
    <property type="entry name" value="NICOTINATE-NUCLEOTIDE--DIMETHYLBENZIMIDAZOLE PHOSPHORIBOSYLTRANSFERASE"/>
    <property type="match status" value="1"/>
</dbReference>
<keyword evidence="6 10" id="KW-0328">Glycosyltransferase</keyword>
<evidence type="ECO:0000313" key="11">
    <source>
        <dbReference type="EMBL" id="ADI13514.1"/>
    </source>
</evidence>
<dbReference type="eggNOG" id="COG2038">
    <property type="taxonomic scope" value="Bacteria"/>
</dbReference>
<dbReference type="EMBL" id="CP002049">
    <property type="protein sequence ID" value="ADI13514.1"/>
    <property type="molecule type" value="Genomic_DNA"/>
</dbReference>
<dbReference type="NCBIfam" id="NF000996">
    <property type="entry name" value="PRK00105.1"/>
    <property type="match status" value="1"/>
</dbReference>